<dbReference type="PANTHER" id="PTHR11909">
    <property type="entry name" value="CASEIN KINASE-RELATED"/>
    <property type="match status" value="1"/>
</dbReference>
<reference evidence="4 5" key="1">
    <citation type="journal article" date="2018" name="PLoS ONE">
        <title>The draft genome of Kipferlia bialata reveals reductive genome evolution in fornicate parasites.</title>
        <authorList>
            <person name="Tanifuji G."/>
            <person name="Takabayashi S."/>
            <person name="Kume K."/>
            <person name="Takagi M."/>
            <person name="Nakayama T."/>
            <person name="Kamikawa R."/>
            <person name="Inagaki Y."/>
            <person name="Hashimoto T."/>
        </authorList>
    </citation>
    <scope>NUCLEOTIDE SEQUENCE [LARGE SCALE GENOMIC DNA]</scope>
    <source>
        <strain evidence="4">NY0173</strain>
    </source>
</reference>
<sequence>MVSDDQAVSLITESPLHNRESKSIKSYVKCKTCSCCCCCTWVLLLIGALVAILVLKVCGFGTVFLASDAEREREEGHRVALKVVEGTGLKALRTEVGVLLTLEALGDGCTHIPRVLGSCLRDRQDWGYVVLPLCGDPIFDTRRVDCTISTKTAAVVLRDVTRALSHIHSLGFLHRDINPRNILYSKWSTSSVTLVDFGLATTTQSQRRDTADGTNHAFCGTRRHAPIAAHLNHPRTELDDLESLLFTICDALGCLPWERGVEREAVIAAKMRLVPEGDDKVRDYSTLCTQGTGLIKDCCLVLEQAYNSKTTDYNKVYEKLLDLAEGVLGEAKESVAPERERERPGVTPMAARQLGMTDLEIPARRVTSKPPKESVISASNNPLAALGYDMGALLDAEMGKKGEVTDKGGASGIEGLEGLEGLESMLSKGAKGGREGEGEGERKKNSVRVDLAMFGVHQDVDFISV</sequence>
<feature type="compositionally biased region" description="Basic and acidic residues" evidence="1">
    <location>
        <begin position="432"/>
        <end position="444"/>
    </location>
</feature>
<feature type="region of interest" description="Disordered" evidence="1">
    <location>
        <begin position="424"/>
        <end position="446"/>
    </location>
</feature>
<keyword evidence="2" id="KW-0472">Membrane</keyword>
<dbReference type="Proteomes" id="UP000265618">
    <property type="component" value="Unassembled WGS sequence"/>
</dbReference>
<dbReference type="AlphaFoldDB" id="A0A9K3CRB9"/>
<proteinExistence type="predicted"/>
<keyword evidence="2" id="KW-1133">Transmembrane helix</keyword>
<evidence type="ECO:0000256" key="2">
    <source>
        <dbReference type="SAM" id="Phobius"/>
    </source>
</evidence>
<evidence type="ECO:0000259" key="3">
    <source>
        <dbReference type="PROSITE" id="PS50011"/>
    </source>
</evidence>
<dbReference type="InterPro" id="IPR050235">
    <property type="entry name" value="CK1_Ser-Thr_kinase"/>
</dbReference>
<dbReference type="OrthoDB" id="5979581at2759"/>
<name>A0A9K3CRB9_9EUKA</name>
<dbReference type="InterPro" id="IPR011009">
    <property type="entry name" value="Kinase-like_dom_sf"/>
</dbReference>
<feature type="transmembrane region" description="Helical" evidence="2">
    <location>
        <begin position="41"/>
        <end position="66"/>
    </location>
</feature>
<feature type="domain" description="Protein kinase" evidence="3">
    <location>
        <begin position="49"/>
        <end position="356"/>
    </location>
</feature>
<keyword evidence="2" id="KW-0812">Transmembrane</keyword>
<evidence type="ECO:0000313" key="5">
    <source>
        <dbReference type="Proteomes" id="UP000265618"/>
    </source>
</evidence>
<dbReference type="Gene3D" id="1.10.510.10">
    <property type="entry name" value="Transferase(Phosphotransferase) domain 1"/>
    <property type="match status" value="1"/>
</dbReference>
<dbReference type="PROSITE" id="PS50011">
    <property type="entry name" value="PROTEIN_KINASE_DOM"/>
    <property type="match status" value="1"/>
</dbReference>
<keyword evidence="5" id="KW-1185">Reference proteome</keyword>
<comment type="caution">
    <text evidence="4">The sequence shown here is derived from an EMBL/GenBank/DDBJ whole genome shotgun (WGS) entry which is preliminary data.</text>
</comment>
<evidence type="ECO:0000256" key="1">
    <source>
        <dbReference type="SAM" id="MobiDB-lite"/>
    </source>
</evidence>
<accession>A0A9K3CRB9</accession>
<evidence type="ECO:0000313" key="4">
    <source>
        <dbReference type="EMBL" id="GIQ81828.1"/>
    </source>
</evidence>
<protein>
    <recommendedName>
        <fullName evidence="3">Protein kinase domain-containing protein</fullName>
    </recommendedName>
</protein>
<dbReference type="SMART" id="SM00220">
    <property type="entry name" value="S_TKc"/>
    <property type="match status" value="1"/>
</dbReference>
<dbReference type="EMBL" id="BDIP01000506">
    <property type="protein sequence ID" value="GIQ81828.1"/>
    <property type="molecule type" value="Genomic_DNA"/>
</dbReference>
<dbReference type="Pfam" id="PF00069">
    <property type="entry name" value="Pkinase"/>
    <property type="match status" value="1"/>
</dbReference>
<organism evidence="4 5">
    <name type="scientific">Kipferlia bialata</name>
    <dbReference type="NCBI Taxonomy" id="797122"/>
    <lineage>
        <taxon>Eukaryota</taxon>
        <taxon>Metamonada</taxon>
        <taxon>Carpediemonas-like organisms</taxon>
        <taxon>Kipferlia</taxon>
    </lineage>
</organism>
<dbReference type="InterPro" id="IPR000719">
    <property type="entry name" value="Prot_kinase_dom"/>
</dbReference>
<dbReference type="GO" id="GO:0004672">
    <property type="term" value="F:protein kinase activity"/>
    <property type="evidence" value="ECO:0007669"/>
    <property type="project" value="InterPro"/>
</dbReference>
<dbReference type="SUPFAM" id="SSF56112">
    <property type="entry name" value="Protein kinase-like (PK-like)"/>
    <property type="match status" value="1"/>
</dbReference>
<gene>
    <name evidence="4" type="ORF">KIPB_002853</name>
</gene>
<dbReference type="GO" id="GO:0005524">
    <property type="term" value="F:ATP binding"/>
    <property type="evidence" value="ECO:0007669"/>
    <property type="project" value="InterPro"/>
</dbReference>